<dbReference type="GO" id="GO:0031505">
    <property type="term" value="P:fungal-type cell wall organization"/>
    <property type="evidence" value="ECO:0007669"/>
    <property type="project" value="TreeGrafter"/>
</dbReference>
<dbReference type="OrthoDB" id="4074350at2759"/>
<dbReference type="Pfam" id="PF00026">
    <property type="entry name" value="Asp"/>
    <property type="match status" value="1"/>
</dbReference>
<proteinExistence type="inferred from homology"/>
<dbReference type="GO" id="GO:0005576">
    <property type="term" value="C:extracellular region"/>
    <property type="evidence" value="ECO:0007669"/>
    <property type="project" value="TreeGrafter"/>
</dbReference>
<dbReference type="EMBL" id="MU006089">
    <property type="protein sequence ID" value="KAF2843327.1"/>
    <property type="molecule type" value="Genomic_DNA"/>
</dbReference>
<feature type="domain" description="Peptidase A1" evidence="3">
    <location>
        <begin position="24"/>
        <end position="392"/>
    </location>
</feature>
<dbReference type="AlphaFoldDB" id="A0A9P4VVR5"/>
<dbReference type="PANTHER" id="PTHR47965:SF101">
    <property type="entry name" value="HYPOTHETICAL ASPARTYL PROTEASE (EUROFUNG)-RELATED"/>
    <property type="match status" value="1"/>
</dbReference>
<dbReference type="SUPFAM" id="SSF50630">
    <property type="entry name" value="Acid proteases"/>
    <property type="match status" value="1"/>
</dbReference>
<evidence type="ECO:0000259" key="3">
    <source>
        <dbReference type="PROSITE" id="PS51767"/>
    </source>
</evidence>
<name>A0A9P4VVR5_9PEZI</name>
<dbReference type="InterPro" id="IPR021109">
    <property type="entry name" value="Peptidase_aspartic_dom_sf"/>
</dbReference>
<protein>
    <submittedName>
        <fullName evidence="4">Acid protease</fullName>
    </submittedName>
</protein>
<dbReference type="GO" id="GO:0009277">
    <property type="term" value="C:fungal-type cell wall"/>
    <property type="evidence" value="ECO:0007669"/>
    <property type="project" value="TreeGrafter"/>
</dbReference>
<comment type="similarity">
    <text evidence="1">Belongs to the peptidase A1 family.</text>
</comment>
<dbReference type="CDD" id="cd12087">
    <property type="entry name" value="TM_EGFR-like"/>
    <property type="match status" value="1"/>
</dbReference>
<dbReference type="PANTHER" id="PTHR47965">
    <property type="entry name" value="ASPARTYL PROTEASE-RELATED"/>
    <property type="match status" value="1"/>
</dbReference>
<keyword evidence="2" id="KW-1133">Transmembrane helix</keyword>
<dbReference type="PROSITE" id="PS51767">
    <property type="entry name" value="PEPTIDASE_A1"/>
    <property type="match status" value="1"/>
</dbReference>
<sequence>MATIPTPYIFPVSEKFEGNDGHWSTFVVDAGTSGQQFHVLPSLSSAGLWLPIPDGCNRTDAPDDCPELRGAQSFGNRRNEGYNTSLSNSYTVIGIFKLVFPSIETETHYGEPWSNSSGLYATDTVSLHSGYNSSIQLDDSLVVSIKTVNYFMGLFGLAHGGVKLFSHTYQSLLSTLNSSSAESPRIPSMSYGYTAGAYYRNNTFGSLVLGGYDRSRRLDSDAPDSEISMPLDANDSEALKVLVSDMTVRTGGGNAQSVMGGVYQNFEVNIDSTLPYLWLPPAVCDKLSDALGLKFDNETGLYTLSNQQRQNNLDGITIGIRLTRADEQDQALQVDLPYAAFDQDVSWPFYNEAKHYFPIKRAEGSMAYTFGRTFLQEAYVTVDYDQKNWSLSRVNWTESRPEPQVVPIINPSFETSSGGRGLSTGAIVGIVFGVLAVLLLAAGWFFFKRRRQNRKKL</sequence>
<reference evidence="4" key="1">
    <citation type="journal article" date="2020" name="Stud. Mycol.">
        <title>101 Dothideomycetes genomes: a test case for predicting lifestyles and emergence of pathogens.</title>
        <authorList>
            <person name="Haridas S."/>
            <person name="Albert R."/>
            <person name="Binder M."/>
            <person name="Bloem J."/>
            <person name="Labutti K."/>
            <person name="Salamov A."/>
            <person name="Andreopoulos B."/>
            <person name="Baker S."/>
            <person name="Barry K."/>
            <person name="Bills G."/>
            <person name="Bluhm B."/>
            <person name="Cannon C."/>
            <person name="Castanera R."/>
            <person name="Culley D."/>
            <person name="Daum C."/>
            <person name="Ezra D."/>
            <person name="Gonzalez J."/>
            <person name="Henrissat B."/>
            <person name="Kuo A."/>
            <person name="Liang C."/>
            <person name="Lipzen A."/>
            <person name="Lutzoni F."/>
            <person name="Magnuson J."/>
            <person name="Mondo S."/>
            <person name="Nolan M."/>
            <person name="Ohm R."/>
            <person name="Pangilinan J."/>
            <person name="Park H.-J."/>
            <person name="Ramirez L."/>
            <person name="Alfaro M."/>
            <person name="Sun H."/>
            <person name="Tritt A."/>
            <person name="Yoshinaga Y."/>
            <person name="Zwiers L.-H."/>
            <person name="Turgeon B."/>
            <person name="Goodwin S."/>
            <person name="Spatafora J."/>
            <person name="Crous P."/>
            <person name="Grigoriev I."/>
        </authorList>
    </citation>
    <scope>NUCLEOTIDE SEQUENCE</scope>
    <source>
        <strain evidence="4">CBS 101060</strain>
    </source>
</reference>
<evidence type="ECO:0000256" key="2">
    <source>
        <dbReference type="SAM" id="Phobius"/>
    </source>
</evidence>
<feature type="non-terminal residue" evidence="4">
    <location>
        <position position="457"/>
    </location>
</feature>
<dbReference type="NCBIfam" id="TIGR01167">
    <property type="entry name" value="LPXTG_anchor"/>
    <property type="match status" value="1"/>
</dbReference>
<evidence type="ECO:0000256" key="1">
    <source>
        <dbReference type="ARBA" id="ARBA00007447"/>
    </source>
</evidence>
<organism evidence="4 5">
    <name type="scientific">Patellaria atrata CBS 101060</name>
    <dbReference type="NCBI Taxonomy" id="1346257"/>
    <lineage>
        <taxon>Eukaryota</taxon>
        <taxon>Fungi</taxon>
        <taxon>Dikarya</taxon>
        <taxon>Ascomycota</taxon>
        <taxon>Pezizomycotina</taxon>
        <taxon>Dothideomycetes</taxon>
        <taxon>Dothideomycetes incertae sedis</taxon>
        <taxon>Patellariales</taxon>
        <taxon>Patellariaceae</taxon>
        <taxon>Patellaria</taxon>
    </lineage>
</organism>
<dbReference type="Proteomes" id="UP000799429">
    <property type="component" value="Unassembled WGS sequence"/>
</dbReference>
<dbReference type="Gene3D" id="2.40.70.10">
    <property type="entry name" value="Acid Proteases"/>
    <property type="match status" value="2"/>
</dbReference>
<dbReference type="GO" id="GO:0006508">
    <property type="term" value="P:proteolysis"/>
    <property type="evidence" value="ECO:0007669"/>
    <property type="project" value="UniProtKB-KW"/>
</dbReference>
<keyword evidence="2" id="KW-0812">Transmembrane</keyword>
<dbReference type="InterPro" id="IPR033121">
    <property type="entry name" value="PEPTIDASE_A1"/>
</dbReference>
<comment type="caution">
    <text evidence="4">The sequence shown here is derived from an EMBL/GenBank/DDBJ whole genome shotgun (WGS) entry which is preliminary data.</text>
</comment>
<dbReference type="GO" id="GO:0004190">
    <property type="term" value="F:aspartic-type endopeptidase activity"/>
    <property type="evidence" value="ECO:0007669"/>
    <property type="project" value="InterPro"/>
</dbReference>
<keyword evidence="2" id="KW-0472">Membrane</keyword>
<feature type="transmembrane region" description="Helical" evidence="2">
    <location>
        <begin position="426"/>
        <end position="447"/>
    </location>
</feature>
<keyword evidence="5" id="KW-1185">Reference proteome</keyword>
<accession>A0A9P4VVR5</accession>
<keyword evidence="4" id="KW-0378">Hydrolase</keyword>
<evidence type="ECO:0000313" key="5">
    <source>
        <dbReference type="Proteomes" id="UP000799429"/>
    </source>
</evidence>
<dbReference type="InterPro" id="IPR001461">
    <property type="entry name" value="Aspartic_peptidase_A1"/>
</dbReference>
<keyword evidence="4" id="KW-0645">Protease</keyword>
<evidence type="ECO:0000313" key="4">
    <source>
        <dbReference type="EMBL" id="KAF2843327.1"/>
    </source>
</evidence>
<gene>
    <name evidence="4" type="ORF">M501DRAFT_925744</name>
</gene>